<evidence type="ECO:0000256" key="2">
    <source>
        <dbReference type="ARBA" id="ARBA00023002"/>
    </source>
</evidence>
<dbReference type="eggNOG" id="COG1902">
    <property type="taxonomic scope" value="Bacteria"/>
</dbReference>
<comment type="caution">
    <text evidence="5">The sequence shown here is derived from an EMBL/GenBank/DDBJ whole genome shotgun (WGS) entry which is preliminary data.</text>
</comment>
<keyword evidence="1" id="KW-0285">Flavoprotein</keyword>
<organism evidence="5 6">
    <name type="scientific">Solidesulfovibrio fructosivorans JJ]</name>
    <dbReference type="NCBI Taxonomy" id="596151"/>
    <lineage>
        <taxon>Bacteria</taxon>
        <taxon>Pseudomonadati</taxon>
        <taxon>Thermodesulfobacteriota</taxon>
        <taxon>Desulfovibrionia</taxon>
        <taxon>Desulfovibrionales</taxon>
        <taxon>Desulfovibrionaceae</taxon>
        <taxon>Solidesulfovibrio</taxon>
    </lineage>
</organism>
<evidence type="ECO:0000256" key="1">
    <source>
        <dbReference type="ARBA" id="ARBA00022630"/>
    </source>
</evidence>
<keyword evidence="6" id="KW-1185">Reference proteome</keyword>
<dbReference type="SUPFAM" id="SSF51395">
    <property type="entry name" value="FMN-linked oxidoreductases"/>
    <property type="match status" value="1"/>
</dbReference>
<dbReference type="GO" id="GO:0016491">
    <property type="term" value="F:oxidoreductase activity"/>
    <property type="evidence" value="ECO:0007669"/>
    <property type="project" value="UniProtKB-KW"/>
</dbReference>
<dbReference type="GO" id="GO:0010181">
    <property type="term" value="F:FMN binding"/>
    <property type="evidence" value="ECO:0007669"/>
    <property type="project" value="InterPro"/>
</dbReference>
<dbReference type="Pfam" id="PF00724">
    <property type="entry name" value="Oxidored_FMN"/>
    <property type="match status" value="1"/>
</dbReference>
<proteinExistence type="predicted"/>
<evidence type="ECO:0000313" key="6">
    <source>
        <dbReference type="Proteomes" id="UP000006250"/>
    </source>
</evidence>
<feature type="region of interest" description="Disordered" evidence="3">
    <location>
        <begin position="111"/>
        <end position="131"/>
    </location>
</feature>
<dbReference type="InterPro" id="IPR051799">
    <property type="entry name" value="NADH_flavin_oxidoreductase"/>
</dbReference>
<dbReference type="PANTHER" id="PTHR43656:SF2">
    <property type="entry name" value="BINDING OXIDOREDUCTASE, PUTATIVE (AFU_ORTHOLOGUE AFUA_2G08260)-RELATED"/>
    <property type="match status" value="1"/>
</dbReference>
<dbReference type="STRING" id="596151.DesfrDRAFT_3182"/>
<evidence type="ECO:0000259" key="4">
    <source>
        <dbReference type="Pfam" id="PF00724"/>
    </source>
</evidence>
<dbReference type="EMBL" id="AECZ01000026">
    <property type="protein sequence ID" value="EFL50077.1"/>
    <property type="molecule type" value="Genomic_DNA"/>
</dbReference>
<evidence type="ECO:0000313" key="5">
    <source>
        <dbReference type="EMBL" id="EFL50077.1"/>
    </source>
</evidence>
<name>E1JZY2_SOLFR</name>
<reference evidence="5 6" key="1">
    <citation type="submission" date="2010-08" db="EMBL/GenBank/DDBJ databases">
        <title>The draft genome of Desulfovibrio fructosovorans JJ.</title>
        <authorList>
            <consortium name="US DOE Joint Genome Institute (JGI-PGF)"/>
            <person name="Lucas S."/>
            <person name="Copeland A."/>
            <person name="Lapidus A."/>
            <person name="Cheng J.-F."/>
            <person name="Bruce D."/>
            <person name="Goodwin L."/>
            <person name="Pitluck S."/>
            <person name="Land M.L."/>
            <person name="Hauser L."/>
            <person name="Chang Y.-J."/>
            <person name="Jeffries C."/>
            <person name="Wall J.D."/>
            <person name="Stahl D.A."/>
            <person name="Arkin A.P."/>
            <person name="Dehal P."/>
            <person name="Stolyar S.M."/>
            <person name="Hazen T.C."/>
            <person name="Woyke T.J."/>
        </authorList>
    </citation>
    <scope>NUCLEOTIDE SEQUENCE [LARGE SCALE GENOMIC DNA]</scope>
    <source>
        <strain evidence="5 6">JJ</strain>
    </source>
</reference>
<dbReference type="InterPro" id="IPR013785">
    <property type="entry name" value="Aldolase_TIM"/>
</dbReference>
<gene>
    <name evidence="5" type="ORF">DesfrDRAFT_3182</name>
</gene>
<feature type="domain" description="NADH:flavin oxidoreductase/NADH oxidase N-terminal" evidence="4">
    <location>
        <begin position="3"/>
        <end position="335"/>
    </location>
</feature>
<protein>
    <submittedName>
        <fullName evidence="5">NADH:flavin oxidoreductase/NADH oxidase</fullName>
    </submittedName>
</protein>
<sequence length="372" mass="38317">MNVFDPIVINGMRIKNRFVRSATAEGLAAPDGTVTDRLEAALAALAVGGVGLIISGHAYVEKRGQAGMGQLGVHTSEMEAGVARLARAVHAHGGRFVVQLAHAGCRADPALSGEPVVGPSQPEDPDAPPCSAMSAEDLARFEAAFGAAAALCRDAGADGVQIHAAHGYGISQFLSPRTNRRSGAYGGALANRARLLLETIGAIRGRIGNDYPVLAKINCEDFIEGGMTAEEGRQVVSWLALAGADAVELSGGTLDSGKLSPVRPGKIAIPDGEAYYREQAAAIKTKGLGIPLILVGGIRSLETANGIVASGTADMVALSRPLIREPGLVARWESGDAAPSACVSDNACFVPLRRGEGVSCLTAAREARRRAS</sequence>
<dbReference type="OrthoDB" id="9784632at2"/>
<dbReference type="Proteomes" id="UP000006250">
    <property type="component" value="Unassembled WGS sequence"/>
</dbReference>
<dbReference type="InterPro" id="IPR001155">
    <property type="entry name" value="OxRdtase_FMN_N"/>
</dbReference>
<dbReference type="CDD" id="cd02803">
    <property type="entry name" value="OYE_like_FMN_family"/>
    <property type="match status" value="1"/>
</dbReference>
<evidence type="ECO:0000256" key="3">
    <source>
        <dbReference type="SAM" id="MobiDB-lite"/>
    </source>
</evidence>
<accession>E1JZY2</accession>
<keyword evidence="2" id="KW-0560">Oxidoreductase</keyword>
<dbReference type="RefSeq" id="WP_005995533.1">
    <property type="nucleotide sequence ID" value="NZ_AECZ01000026.1"/>
</dbReference>
<dbReference type="AlphaFoldDB" id="E1JZY2"/>
<dbReference type="Gene3D" id="3.20.20.70">
    <property type="entry name" value="Aldolase class I"/>
    <property type="match status" value="1"/>
</dbReference>
<dbReference type="PANTHER" id="PTHR43656">
    <property type="entry name" value="BINDING OXIDOREDUCTASE, PUTATIVE (AFU_ORTHOLOGUE AFUA_2G08260)-RELATED"/>
    <property type="match status" value="1"/>
</dbReference>